<dbReference type="InterPro" id="IPR006910">
    <property type="entry name" value="Rad21_Rec8_N"/>
</dbReference>
<dbReference type="AlphaFoldDB" id="A0A7M7QNG7"/>
<dbReference type="OrthoDB" id="10071381at2759"/>
<evidence type="ECO:0000256" key="1">
    <source>
        <dbReference type="SAM" id="MobiDB-lite"/>
    </source>
</evidence>
<dbReference type="GeneID" id="100678348"/>
<dbReference type="Proteomes" id="UP000002358">
    <property type="component" value="Chromosome 1"/>
</dbReference>
<dbReference type="EnsemblMetazoa" id="XM_031933753">
    <property type="protein sequence ID" value="XP_031789613"/>
    <property type="gene ID" value="LOC100678348"/>
</dbReference>
<protein>
    <recommendedName>
        <fullName evidence="2">Rad21/Rec8-like protein N-terminal domain-containing protein</fullName>
    </recommendedName>
</protein>
<organism evidence="3 4">
    <name type="scientific">Nasonia vitripennis</name>
    <name type="common">Parasitic wasp</name>
    <dbReference type="NCBI Taxonomy" id="7425"/>
    <lineage>
        <taxon>Eukaryota</taxon>
        <taxon>Metazoa</taxon>
        <taxon>Ecdysozoa</taxon>
        <taxon>Arthropoda</taxon>
        <taxon>Hexapoda</taxon>
        <taxon>Insecta</taxon>
        <taxon>Pterygota</taxon>
        <taxon>Neoptera</taxon>
        <taxon>Endopterygota</taxon>
        <taxon>Hymenoptera</taxon>
        <taxon>Apocrita</taxon>
        <taxon>Proctotrupomorpha</taxon>
        <taxon>Chalcidoidea</taxon>
        <taxon>Pteromalidae</taxon>
        <taxon>Pteromalinae</taxon>
        <taxon>Nasonia</taxon>
    </lineage>
</organism>
<feature type="compositionally biased region" description="Basic and acidic residues" evidence="1">
    <location>
        <begin position="110"/>
        <end position="120"/>
    </location>
</feature>
<proteinExistence type="predicted"/>
<feature type="region of interest" description="Disordered" evidence="1">
    <location>
        <begin position="110"/>
        <end position="131"/>
    </location>
</feature>
<feature type="region of interest" description="Disordered" evidence="1">
    <location>
        <begin position="351"/>
        <end position="381"/>
    </location>
</feature>
<evidence type="ECO:0000259" key="2">
    <source>
        <dbReference type="Pfam" id="PF04825"/>
    </source>
</evidence>
<feature type="compositionally biased region" description="Basic and acidic residues" evidence="1">
    <location>
        <begin position="189"/>
        <end position="202"/>
    </location>
</feature>
<feature type="compositionally biased region" description="Acidic residues" evidence="1">
    <location>
        <begin position="177"/>
        <end position="188"/>
    </location>
</feature>
<feature type="compositionally biased region" description="Polar residues" evidence="1">
    <location>
        <begin position="521"/>
        <end position="532"/>
    </location>
</feature>
<name>A0A7M7QNG7_NASVI</name>
<feature type="region of interest" description="Disordered" evidence="1">
    <location>
        <begin position="515"/>
        <end position="547"/>
    </location>
</feature>
<evidence type="ECO:0000313" key="4">
    <source>
        <dbReference type="Proteomes" id="UP000002358"/>
    </source>
</evidence>
<keyword evidence="4" id="KW-1185">Reference proteome</keyword>
<sequence>MQMTEFFAENLRFRKNEEKTPLQTCWCAATIKHFSSICGIIDSVDVVAVCDEIKNKFVETQGKARCSLYLASQLMFGAVKVFQAQTDSCLRACQYLCESFMLRAETKNKATKKKDNEYGEPKSSPAEASPKIPEIPEVDIFSLLEKDSAKDVNLIEEIDFPSDHANDLSFAFSHDAESDDAAMEEEFDRELQRTLRQEKDIPPRLSTDSPPHENAPSIDNVQSPHIPGNENDAMVQDQMSLDENHIHDDMRRKLQKTPIRKARPILRDINESMPVSVRADFSPLASKVPSLPQSPLFMSPVLGKRKRRPPTLGRDVTIVEPIAQAALPTDSPQQSRLPMECATPPRLFSTTLGAFESPSENDELPDRQSNIQPEKEKESAIENDEAIESIFGKKSFSLLADDEGSTKSLSQSRASSQKVTTMLTDNSANRRRAKKRIFRDSEKTIDDGDFAKRLKNTNYLIKKKEKVLVTSSIFSQLSGARFLLTLPCALQKQSSISNRLIQLYQQDIQVLKKLAKKPTEPQHSSQRSGNQSYDEEEIPHPSPAATGIEENVEDDDITMPQDNVLNKQSLQSPTGVQKDYVNDEDEVQDNNTSITSDPAVPTSCITAQVNSSQSTVVAASVGTLSPSASLNKENEQIFYRPASHSTSIQSNPSQLFETSQTADINEVSNEIDDRQQENNQVLHQAKKFKAGETEFEIDLTVQNSKTIFLSLEDFYARVKTFWNECDKLNRRINGKVIAVFQEVVSPENSNLYEVLKYLIYCFMLERDRKMDLHQQKPWNSLYILQR</sequence>
<dbReference type="Pfam" id="PF04825">
    <property type="entry name" value="Rad21_Rec8_N"/>
    <property type="match status" value="1"/>
</dbReference>
<dbReference type="InParanoid" id="A0A7M7QNG7"/>
<reference evidence="3" key="1">
    <citation type="submission" date="2021-01" db="UniProtKB">
        <authorList>
            <consortium name="EnsemblMetazoa"/>
        </authorList>
    </citation>
    <scope>IDENTIFICATION</scope>
</reference>
<feature type="domain" description="Rad21/Rec8-like protein N-terminal" evidence="2">
    <location>
        <begin position="18"/>
        <end position="109"/>
    </location>
</feature>
<evidence type="ECO:0000313" key="3">
    <source>
        <dbReference type="EnsemblMetazoa" id="XP_031789613"/>
    </source>
</evidence>
<accession>A0A7M7QNG7</accession>
<feature type="region of interest" description="Disordered" evidence="1">
    <location>
        <begin position="176"/>
        <end position="232"/>
    </location>
</feature>
<dbReference type="RefSeq" id="XP_031789613.1">
    <property type="nucleotide sequence ID" value="XM_031933753.2"/>
</dbReference>